<comment type="caution">
    <text evidence="9">The sequence shown here is derived from an EMBL/GenBank/DDBJ whole genome shotgun (WGS) entry which is preliminary data.</text>
</comment>
<name>A3XNU8_LEEBM</name>
<dbReference type="InterPro" id="IPR036890">
    <property type="entry name" value="HATPase_C_sf"/>
</dbReference>
<evidence type="ECO:0000256" key="3">
    <source>
        <dbReference type="ARBA" id="ARBA00022553"/>
    </source>
</evidence>
<keyword evidence="6" id="KW-1133">Transmembrane helix</keyword>
<reference evidence="9 10" key="1">
    <citation type="journal article" date="2007" name="Nature">
        <title>Light stimulates growth of proteorhodopsin-containing marine Flavobacteria.</title>
        <authorList>
            <person name="Gomez-Consarnau L."/>
            <person name="Gonzalez J.M."/>
            <person name="Coll-Llado M."/>
            <person name="Gourdon P."/>
            <person name="Pascher T."/>
            <person name="Neutze R."/>
            <person name="Pedros-Alio C."/>
            <person name="Pinhassi J."/>
        </authorList>
    </citation>
    <scope>NUCLEOTIDE SEQUENCE [LARGE SCALE GENOMIC DNA]</scope>
    <source>
        <strain evidence="9 10">MED217</strain>
    </source>
</reference>
<dbReference type="InterPro" id="IPR004358">
    <property type="entry name" value="Sig_transdc_His_kin-like_C"/>
</dbReference>
<feature type="domain" description="Histidine kinase" evidence="7">
    <location>
        <begin position="386"/>
        <end position="607"/>
    </location>
</feature>
<keyword evidence="5" id="KW-0175">Coiled coil</keyword>
<dbReference type="SUPFAM" id="SSF81901">
    <property type="entry name" value="HCP-like"/>
    <property type="match status" value="1"/>
</dbReference>
<dbReference type="CDD" id="cd00082">
    <property type="entry name" value="HisKA"/>
    <property type="match status" value="1"/>
</dbReference>
<feature type="coiled-coil region" evidence="5">
    <location>
        <begin position="284"/>
        <end position="320"/>
    </location>
</feature>
<keyword evidence="6" id="KW-0812">Transmembrane</keyword>
<dbReference type="Gene3D" id="3.30.565.10">
    <property type="entry name" value="Histidine kinase-like ATPase, C-terminal domain"/>
    <property type="match status" value="1"/>
</dbReference>
<dbReference type="InterPro" id="IPR036097">
    <property type="entry name" value="HisK_dim/P_sf"/>
</dbReference>
<evidence type="ECO:0000313" key="10">
    <source>
        <dbReference type="Proteomes" id="UP000001601"/>
    </source>
</evidence>
<dbReference type="Pfam" id="PF00072">
    <property type="entry name" value="Response_reg"/>
    <property type="match status" value="1"/>
</dbReference>
<dbReference type="SUPFAM" id="SSF47384">
    <property type="entry name" value="Homodimeric domain of signal transducing histidine kinase"/>
    <property type="match status" value="1"/>
</dbReference>
<dbReference type="SUPFAM" id="SSF55874">
    <property type="entry name" value="ATPase domain of HSP90 chaperone/DNA topoisomerase II/histidine kinase"/>
    <property type="match status" value="1"/>
</dbReference>
<dbReference type="InterPro" id="IPR003594">
    <property type="entry name" value="HATPase_dom"/>
</dbReference>
<dbReference type="HOGENOM" id="CLU_000445_114_15_10"/>
<dbReference type="OrthoDB" id="4457677at2"/>
<dbReference type="Proteomes" id="UP000001601">
    <property type="component" value="Unassembled WGS sequence"/>
</dbReference>
<organism evidence="9 10">
    <name type="scientific">Leeuwenhoekiella blandensis (strain CECT 7118 / CCUG 51940 / KCTC 22103 / MED217)</name>
    <name type="common">Flavobacterium sp. (strain MED217)</name>
    <dbReference type="NCBI Taxonomy" id="398720"/>
    <lineage>
        <taxon>Bacteria</taxon>
        <taxon>Pseudomonadati</taxon>
        <taxon>Bacteroidota</taxon>
        <taxon>Flavobacteriia</taxon>
        <taxon>Flavobacteriales</taxon>
        <taxon>Flavobacteriaceae</taxon>
        <taxon>Leeuwenhoekiella</taxon>
    </lineage>
</organism>
<dbReference type="InterPro" id="IPR005467">
    <property type="entry name" value="His_kinase_dom"/>
</dbReference>
<comment type="catalytic activity">
    <reaction evidence="1">
        <text>ATP + protein L-histidine = ADP + protein N-phospho-L-histidine.</text>
        <dbReference type="EC" id="2.7.13.3"/>
    </reaction>
</comment>
<dbReference type="Pfam" id="PF00512">
    <property type="entry name" value="HisKA"/>
    <property type="match status" value="1"/>
</dbReference>
<dbReference type="EC" id="2.7.13.3" evidence="2"/>
<feature type="transmembrane region" description="Helical" evidence="6">
    <location>
        <begin position="329"/>
        <end position="347"/>
    </location>
</feature>
<dbReference type="InterPro" id="IPR003661">
    <property type="entry name" value="HisK_dim/P_dom"/>
</dbReference>
<dbReference type="CDD" id="cd16922">
    <property type="entry name" value="HATPase_EvgS-ArcB-TorS-like"/>
    <property type="match status" value="1"/>
</dbReference>
<dbReference type="SMART" id="SM00448">
    <property type="entry name" value="REC"/>
    <property type="match status" value="1"/>
</dbReference>
<evidence type="ECO:0000256" key="6">
    <source>
        <dbReference type="SAM" id="Phobius"/>
    </source>
</evidence>
<feature type="domain" description="Response regulatory" evidence="8">
    <location>
        <begin position="636"/>
        <end position="750"/>
    </location>
</feature>
<dbReference type="PANTHER" id="PTHR45339:SF5">
    <property type="entry name" value="HISTIDINE KINASE"/>
    <property type="match status" value="1"/>
</dbReference>
<dbReference type="eggNOG" id="COG2205">
    <property type="taxonomic scope" value="Bacteria"/>
</dbReference>
<dbReference type="Gene3D" id="1.10.287.130">
    <property type="match status" value="1"/>
</dbReference>
<dbReference type="Gene3D" id="3.40.50.2300">
    <property type="match status" value="1"/>
</dbReference>
<keyword evidence="9" id="KW-0418">Kinase</keyword>
<gene>
    <name evidence="9" type="ORF">MED217_09530</name>
</gene>
<dbReference type="CDD" id="cd17546">
    <property type="entry name" value="REC_hyHK_CKI1_RcsC-like"/>
    <property type="match status" value="1"/>
</dbReference>
<dbReference type="SMART" id="SM00388">
    <property type="entry name" value="HisKA"/>
    <property type="match status" value="1"/>
</dbReference>
<keyword evidence="9" id="KW-0808">Transferase</keyword>
<evidence type="ECO:0000256" key="4">
    <source>
        <dbReference type="PROSITE-ProRule" id="PRU00169"/>
    </source>
</evidence>
<dbReference type="SMART" id="SM00387">
    <property type="entry name" value="HATPase_c"/>
    <property type="match status" value="1"/>
</dbReference>
<evidence type="ECO:0000256" key="5">
    <source>
        <dbReference type="SAM" id="Coils"/>
    </source>
</evidence>
<evidence type="ECO:0000256" key="1">
    <source>
        <dbReference type="ARBA" id="ARBA00000085"/>
    </source>
</evidence>
<dbReference type="EMBL" id="AANC01000007">
    <property type="protein sequence ID" value="EAQ48779.1"/>
    <property type="molecule type" value="Genomic_DNA"/>
</dbReference>
<evidence type="ECO:0000259" key="8">
    <source>
        <dbReference type="PROSITE" id="PS50110"/>
    </source>
</evidence>
<dbReference type="InterPro" id="IPR001789">
    <property type="entry name" value="Sig_transdc_resp-reg_receiver"/>
</dbReference>
<protein>
    <recommendedName>
        <fullName evidence="2">histidine kinase</fullName>
        <ecNumber evidence="2">2.7.13.3</ecNumber>
    </recommendedName>
</protein>
<dbReference type="PRINTS" id="PR00344">
    <property type="entry name" value="BCTRLSENSOR"/>
</dbReference>
<dbReference type="STRING" id="398720.MED217_09530"/>
<dbReference type="PROSITE" id="PS50109">
    <property type="entry name" value="HIS_KIN"/>
    <property type="match status" value="1"/>
</dbReference>
<evidence type="ECO:0000259" key="7">
    <source>
        <dbReference type="PROSITE" id="PS50109"/>
    </source>
</evidence>
<dbReference type="InterPro" id="IPR011990">
    <property type="entry name" value="TPR-like_helical_dom_sf"/>
</dbReference>
<keyword evidence="10" id="KW-1185">Reference proteome</keyword>
<sequence>MYFCLYFLQQLKRLLTLFIFLSVIGAYANYAFEPAKLVMQEQERLTMHQRLMKLGELSDSLEYDRSIEMASTLITEAKQKNDNRYLFHGYNYLSLTYDLLSDTIPALDYAEKALHYAKLSKNDTLISWGLNNLAASLAYFPKRKNEVLKLYKESLVIQRRLNDGEFIDAALNIAELYRDDGNYTMMYPYLKEAQDSYDPESLYYDNPKAYLDILWGDYYKGLQFDNKALSYYKSAFELVEAGKMEYLALDFYDRYAKFLAENNKPEEAYAVHQRYFDYYSHKERTKATETVQLAQARLEAEELRRERNDAKFKQEILDQNLKRKKTQSVLLGSIIGLMVLFLAYLFYSEKLRLGLIKNLKVNNKHLKKAKERAEKSERAKTKFFSNLSHEMRTPLYGVTGIVSLLEKSEAFKDYKEEIGSLKFSADHLLEIINDLLDLSKLEDESFKLVKKPFNIKLLAEELVTSFEQHSLKNSNCKIICDVDASIPNYVVGDSRRISQILLNILGNAVKFTPKGVIALRLKDRLLPSGKHAIYFEVEDNGIGIPQEMHESIFDEFSQIDEKSTANKGTGLGLPIVRKLLLKMGSDIALKSEPGRGSTFSFVIEFKEATLLEVIGKLKKEESEDAEAFVADLTNQRVLIVDDNKINRMVTRRVLERQHAEVFEAQNGEEALALTQKSHYDLILMDINMPGMNGYETSKEIRAFDKEIPIIALTAAEAEYIRKKAKEYGMNDVITKPYNLSQFSKVIVKELKINTLITGSPV</sequence>
<dbReference type="InterPro" id="IPR011006">
    <property type="entry name" value="CheY-like_superfamily"/>
</dbReference>
<accession>A3XNU8</accession>
<evidence type="ECO:0000256" key="2">
    <source>
        <dbReference type="ARBA" id="ARBA00012438"/>
    </source>
</evidence>
<keyword evidence="6" id="KW-0472">Membrane</keyword>
<dbReference type="SUPFAM" id="SSF52172">
    <property type="entry name" value="CheY-like"/>
    <property type="match status" value="1"/>
</dbReference>
<dbReference type="PANTHER" id="PTHR45339">
    <property type="entry name" value="HYBRID SIGNAL TRANSDUCTION HISTIDINE KINASE J"/>
    <property type="match status" value="1"/>
</dbReference>
<dbReference type="Gene3D" id="1.25.40.10">
    <property type="entry name" value="Tetratricopeptide repeat domain"/>
    <property type="match status" value="1"/>
</dbReference>
<dbReference type="GO" id="GO:0000155">
    <property type="term" value="F:phosphorelay sensor kinase activity"/>
    <property type="evidence" value="ECO:0007669"/>
    <property type="project" value="InterPro"/>
</dbReference>
<keyword evidence="3 4" id="KW-0597">Phosphoprotein</keyword>
<dbReference type="Pfam" id="PF02518">
    <property type="entry name" value="HATPase_c"/>
    <property type="match status" value="1"/>
</dbReference>
<dbReference type="AlphaFoldDB" id="A3XNU8"/>
<dbReference type="PROSITE" id="PS50110">
    <property type="entry name" value="RESPONSE_REGULATORY"/>
    <property type="match status" value="1"/>
</dbReference>
<feature type="modified residue" description="4-aspartylphosphate" evidence="4">
    <location>
        <position position="685"/>
    </location>
</feature>
<proteinExistence type="predicted"/>
<evidence type="ECO:0000313" key="9">
    <source>
        <dbReference type="EMBL" id="EAQ48779.1"/>
    </source>
</evidence>